<evidence type="ECO:0000256" key="13">
    <source>
        <dbReference type="ARBA" id="ARBA00023212"/>
    </source>
</evidence>
<evidence type="ECO:0000256" key="2">
    <source>
        <dbReference type="ARBA" id="ARBA00004186"/>
    </source>
</evidence>
<keyword evidence="21" id="KW-1185">Reference proteome</keyword>
<evidence type="ECO:0000256" key="9">
    <source>
        <dbReference type="ARBA" id="ARBA00022776"/>
    </source>
</evidence>
<accession>A0A168AXJ6</accession>
<dbReference type="AlphaFoldDB" id="A0A168AXJ6"/>
<dbReference type="InterPro" id="IPR013960">
    <property type="entry name" value="DASH_Duo1"/>
</dbReference>
<dbReference type="EMBL" id="AZGZ01000006">
    <property type="protein sequence ID" value="KZZ94484.1"/>
    <property type="molecule type" value="Genomic_DNA"/>
</dbReference>
<evidence type="ECO:0000256" key="18">
    <source>
        <dbReference type="ARBA" id="ARBA00044358"/>
    </source>
</evidence>
<feature type="compositionally biased region" description="Low complexity" evidence="19">
    <location>
        <begin position="233"/>
        <end position="252"/>
    </location>
</feature>
<comment type="caution">
    <text evidence="20">The sequence shown here is derived from an EMBL/GenBank/DDBJ whole genome shotgun (WGS) entry which is preliminary data.</text>
</comment>
<dbReference type="VEuPathDB" id="FungiDB:AAP_01784"/>
<dbReference type="PANTHER" id="PTHR28216:SF1">
    <property type="entry name" value="DASH COMPLEX SUBUNIT DUO1"/>
    <property type="match status" value="1"/>
</dbReference>
<evidence type="ECO:0000313" key="20">
    <source>
        <dbReference type="EMBL" id="KZZ94484.1"/>
    </source>
</evidence>
<evidence type="ECO:0000256" key="6">
    <source>
        <dbReference type="ARBA" id="ARBA00022490"/>
    </source>
</evidence>
<dbReference type="OrthoDB" id="5546837at2759"/>
<keyword evidence="10" id="KW-0159">Chromosome partition</keyword>
<evidence type="ECO:0000256" key="15">
    <source>
        <dbReference type="ARBA" id="ARBA00023306"/>
    </source>
</evidence>
<feature type="compositionally biased region" description="Basic and acidic residues" evidence="19">
    <location>
        <begin position="121"/>
        <end position="154"/>
    </location>
</feature>
<dbReference type="GO" id="GO:0007059">
    <property type="term" value="P:chromosome segregation"/>
    <property type="evidence" value="ECO:0007669"/>
    <property type="project" value="UniProtKB-KW"/>
</dbReference>
<keyword evidence="6" id="KW-0963">Cytoplasm</keyword>
<evidence type="ECO:0000256" key="17">
    <source>
        <dbReference type="ARBA" id="ARBA00044152"/>
    </source>
</evidence>
<feature type="compositionally biased region" description="Low complexity" evidence="19">
    <location>
        <begin position="155"/>
        <end position="220"/>
    </location>
</feature>
<evidence type="ECO:0000256" key="3">
    <source>
        <dbReference type="ARBA" id="ARBA00004629"/>
    </source>
</evidence>
<reference evidence="20 21" key="1">
    <citation type="journal article" date="2016" name="Genome Biol. Evol.">
        <title>Divergent and convergent evolution of fungal pathogenicity.</title>
        <authorList>
            <person name="Shang Y."/>
            <person name="Xiao G."/>
            <person name="Zheng P."/>
            <person name="Cen K."/>
            <person name="Zhan S."/>
            <person name="Wang C."/>
        </authorList>
    </citation>
    <scope>NUCLEOTIDE SEQUENCE [LARGE SCALE GENOMIC DNA]</scope>
    <source>
        <strain evidence="20 21">ARSEF 7405</strain>
    </source>
</reference>
<evidence type="ECO:0000313" key="21">
    <source>
        <dbReference type="Proteomes" id="UP000242877"/>
    </source>
</evidence>
<keyword evidence="7" id="KW-0132">Cell division</keyword>
<proteinExistence type="inferred from homology"/>
<evidence type="ECO:0000256" key="4">
    <source>
        <dbReference type="ARBA" id="ARBA00005366"/>
    </source>
</evidence>
<evidence type="ECO:0000256" key="10">
    <source>
        <dbReference type="ARBA" id="ARBA00022829"/>
    </source>
</evidence>
<evidence type="ECO:0000256" key="8">
    <source>
        <dbReference type="ARBA" id="ARBA00022701"/>
    </source>
</evidence>
<keyword evidence="9" id="KW-0498">Mitosis</keyword>
<keyword evidence="5" id="KW-0158">Chromosome</keyword>
<feature type="compositionally biased region" description="Basic and acidic residues" evidence="19">
    <location>
        <begin position="1"/>
        <end position="21"/>
    </location>
</feature>
<dbReference type="GO" id="GO:0042729">
    <property type="term" value="C:DASH complex"/>
    <property type="evidence" value="ECO:0007669"/>
    <property type="project" value="InterPro"/>
</dbReference>
<keyword evidence="16" id="KW-0137">Centromere</keyword>
<dbReference type="GO" id="GO:0051301">
    <property type="term" value="P:cell division"/>
    <property type="evidence" value="ECO:0007669"/>
    <property type="project" value="UniProtKB-KW"/>
</dbReference>
<dbReference type="PANTHER" id="PTHR28216">
    <property type="entry name" value="DASH COMPLEX SUBUNIT DUO1"/>
    <property type="match status" value="1"/>
</dbReference>
<keyword evidence="13" id="KW-0206">Cytoskeleton</keyword>
<evidence type="ECO:0000256" key="19">
    <source>
        <dbReference type="SAM" id="MobiDB-lite"/>
    </source>
</evidence>
<dbReference type="GO" id="GO:0072686">
    <property type="term" value="C:mitotic spindle"/>
    <property type="evidence" value="ECO:0007669"/>
    <property type="project" value="InterPro"/>
</dbReference>
<keyword evidence="12" id="KW-0175">Coiled coil</keyword>
<dbReference type="Pfam" id="PF08651">
    <property type="entry name" value="DASH_Duo1"/>
    <property type="match status" value="1"/>
</dbReference>
<keyword evidence="11" id="KW-0995">Kinetochore</keyword>
<feature type="region of interest" description="Disordered" evidence="19">
    <location>
        <begin position="121"/>
        <end position="252"/>
    </location>
</feature>
<keyword evidence="8" id="KW-0493">Microtubule</keyword>
<comment type="similarity">
    <text evidence="4">Belongs to the DASH complex DUO1 family.</text>
</comment>
<comment type="subcellular location">
    <subcellularLocation>
        <location evidence="3">Chromosome</location>
        <location evidence="3">Centromere</location>
        <location evidence="3">Kinetochore</location>
    </subcellularLocation>
    <subcellularLocation>
        <location evidence="2">Cytoplasm</location>
        <location evidence="2">Cytoskeleton</location>
        <location evidence="2">Spindle</location>
    </subcellularLocation>
    <subcellularLocation>
        <location evidence="1">Nucleus</location>
    </subcellularLocation>
</comment>
<keyword evidence="15" id="KW-0131">Cell cycle</keyword>
<sequence>MSRSNVRQEFERLHVNDGEVKQEEEENDHQDTSNKPTSREAALQYELETVRNINQVIEGVLSSLHRAKSNMSTVNQTVDSASTLLNTWTRILAQTEQNQRLILDPNWHGASEDIAAEEAEEIQRKQEAERRLREEQERREALARKAEEERRKTEAAAASKSTRGTTLRGRTRIGSRIPSTYSSTTGRRAPTTTTTASSSSGVSGTSSRGVSSSATRGTTGLRRPGFSSTGRAVSGVSRGTTRGTSRTRGTSS</sequence>
<keyword evidence="14" id="KW-0539">Nucleus</keyword>
<organism evidence="20 21">
    <name type="scientific">Ascosphaera apis ARSEF 7405</name>
    <dbReference type="NCBI Taxonomy" id="392613"/>
    <lineage>
        <taxon>Eukaryota</taxon>
        <taxon>Fungi</taxon>
        <taxon>Dikarya</taxon>
        <taxon>Ascomycota</taxon>
        <taxon>Pezizomycotina</taxon>
        <taxon>Eurotiomycetes</taxon>
        <taxon>Eurotiomycetidae</taxon>
        <taxon>Onygenales</taxon>
        <taxon>Ascosphaeraceae</taxon>
        <taxon>Ascosphaera</taxon>
    </lineage>
</organism>
<feature type="region of interest" description="Disordered" evidence="19">
    <location>
        <begin position="1"/>
        <end position="40"/>
    </location>
</feature>
<dbReference type="Proteomes" id="UP000242877">
    <property type="component" value="Unassembled WGS sequence"/>
</dbReference>
<evidence type="ECO:0000256" key="11">
    <source>
        <dbReference type="ARBA" id="ARBA00022838"/>
    </source>
</evidence>
<dbReference type="GO" id="GO:0005874">
    <property type="term" value="C:microtubule"/>
    <property type="evidence" value="ECO:0007669"/>
    <property type="project" value="UniProtKB-KW"/>
</dbReference>
<evidence type="ECO:0000256" key="16">
    <source>
        <dbReference type="ARBA" id="ARBA00023328"/>
    </source>
</evidence>
<name>A0A168AXJ6_9EURO</name>
<dbReference type="GO" id="GO:0000278">
    <property type="term" value="P:mitotic cell cycle"/>
    <property type="evidence" value="ECO:0007669"/>
    <property type="project" value="InterPro"/>
</dbReference>
<evidence type="ECO:0000256" key="7">
    <source>
        <dbReference type="ARBA" id="ARBA00022618"/>
    </source>
</evidence>
<evidence type="ECO:0000256" key="14">
    <source>
        <dbReference type="ARBA" id="ARBA00023242"/>
    </source>
</evidence>
<protein>
    <recommendedName>
        <fullName evidence="17">DASH complex subunit DUO1</fullName>
    </recommendedName>
    <alternativeName>
        <fullName evidence="18">Outer kinetochore protein DUO1</fullName>
    </alternativeName>
</protein>
<evidence type="ECO:0000256" key="5">
    <source>
        <dbReference type="ARBA" id="ARBA00022454"/>
    </source>
</evidence>
<evidence type="ECO:0000256" key="12">
    <source>
        <dbReference type="ARBA" id="ARBA00023054"/>
    </source>
</evidence>
<evidence type="ECO:0000256" key="1">
    <source>
        <dbReference type="ARBA" id="ARBA00004123"/>
    </source>
</evidence>
<gene>
    <name evidence="20" type="ORF">AAP_01784</name>
</gene>